<dbReference type="InterPro" id="IPR007372">
    <property type="entry name" value="Lipid/polyisoprenoid-bd_YceI"/>
</dbReference>
<keyword evidence="5" id="KW-0349">Heme</keyword>
<dbReference type="GO" id="GO:0005886">
    <property type="term" value="C:plasma membrane"/>
    <property type="evidence" value="ECO:0007669"/>
    <property type="project" value="UniProtKB-SubCell"/>
</dbReference>
<comment type="subcellular location">
    <subcellularLocation>
        <location evidence="2">Cell membrane</location>
        <topology evidence="2">Multi-pass membrane protein</topology>
    </subcellularLocation>
</comment>
<evidence type="ECO:0000256" key="12">
    <source>
        <dbReference type="ARBA" id="ARBA00037975"/>
    </source>
</evidence>
<dbReference type="Gene3D" id="2.40.128.110">
    <property type="entry name" value="Lipid/polyisoprenoid-binding, YceI-like"/>
    <property type="match status" value="1"/>
</dbReference>
<evidence type="ECO:0000313" key="15">
    <source>
        <dbReference type="EMBL" id="KRS15813.1"/>
    </source>
</evidence>
<evidence type="ECO:0000256" key="10">
    <source>
        <dbReference type="ARBA" id="ARBA00023004"/>
    </source>
</evidence>
<organism evidence="15 17">
    <name type="scientific">Roseovarius indicus</name>
    <dbReference type="NCBI Taxonomy" id="540747"/>
    <lineage>
        <taxon>Bacteria</taxon>
        <taxon>Pseudomonadati</taxon>
        <taxon>Pseudomonadota</taxon>
        <taxon>Alphaproteobacteria</taxon>
        <taxon>Rhodobacterales</taxon>
        <taxon>Roseobacteraceae</taxon>
        <taxon>Roseovarius</taxon>
    </lineage>
</organism>
<dbReference type="InterPro" id="IPR011577">
    <property type="entry name" value="Cyt_b561_bac/Ni-Hgenase"/>
</dbReference>
<dbReference type="EMBL" id="CP031598">
    <property type="protein sequence ID" value="QEW26473.1"/>
    <property type="molecule type" value="Genomic_DNA"/>
</dbReference>
<feature type="transmembrane region" description="Helical" evidence="13">
    <location>
        <begin position="57"/>
        <end position="80"/>
    </location>
</feature>
<gene>
    <name evidence="16" type="ORF">RIdsm_02273</name>
    <name evidence="15" type="ORF">XM52_21175</name>
</gene>
<evidence type="ECO:0000256" key="6">
    <source>
        <dbReference type="ARBA" id="ARBA00022692"/>
    </source>
</evidence>
<reference evidence="15 17" key="1">
    <citation type="submission" date="2015-04" db="EMBL/GenBank/DDBJ databases">
        <title>The draft genome sequence of Roseovarius indicus B108T.</title>
        <authorList>
            <person name="Li G."/>
            <person name="Lai Q."/>
            <person name="Shao Z."/>
            <person name="Yan P."/>
        </authorList>
    </citation>
    <scope>NUCLEOTIDE SEQUENCE [LARGE SCALE GENOMIC DNA]</scope>
    <source>
        <strain evidence="15 17">B108</strain>
    </source>
</reference>
<accession>A0A0T5P3P2</accession>
<keyword evidence="7" id="KW-0479">Metal-binding</keyword>
<evidence type="ECO:0000256" key="3">
    <source>
        <dbReference type="ARBA" id="ARBA00022448"/>
    </source>
</evidence>
<dbReference type="KEGG" id="rid:RIdsm_02273"/>
<feature type="transmembrane region" description="Helical" evidence="13">
    <location>
        <begin position="16"/>
        <end position="36"/>
    </location>
</feature>
<keyword evidence="4" id="KW-1003">Cell membrane</keyword>
<comment type="similarity">
    <text evidence="12">Belongs to the cytochrome b561 family.</text>
</comment>
<dbReference type="GO" id="GO:0020037">
    <property type="term" value="F:heme binding"/>
    <property type="evidence" value="ECO:0007669"/>
    <property type="project" value="TreeGrafter"/>
</dbReference>
<dbReference type="InterPro" id="IPR036761">
    <property type="entry name" value="TTHA0802/YceI-like_sf"/>
</dbReference>
<evidence type="ECO:0000259" key="14">
    <source>
        <dbReference type="SMART" id="SM00867"/>
    </source>
</evidence>
<evidence type="ECO:0000256" key="11">
    <source>
        <dbReference type="ARBA" id="ARBA00023136"/>
    </source>
</evidence>
<evidence type="ECO:0000313" key="18">
    <source>
        <dbReference type="Proteomes" id="UP000325785"/>
    </source>
</evidence>
<evidence type="ECO:0000256" key="9">
    <source>
        <dbReference type="ARBA" id="ARBA00022989"/>
    </source>
</evidence>
<dbReference type="EMBL" id="LAXI01000018">
    <property type="protein sequence ID" value="KRS15813.1"/>
    <property type="molecule type" value="Genomic_DNA"/>
</dbReference>
<dbReference type="PATRIC" id="fig|540747.5.peg.2002"/>
<evidence type="ECO:0000256" key="2">
    <source>
        <dbReference type="ARBA" id="ARBA00004651"/>
    </source>
</evidence>
<evidence type="ECO:0000256" key="13">
    <source>
        <dbReference type="SAM" id="Phobius"/>
    </source>
</evidence>
<comment type="cofactor">
    <cofactor evidence="1">
        <name>heme b</name>
        <dbReference type="ChEBI" id="CHEBI:60344"/>
    </cofactor>
</comment>
<evidence type="ECO:0000256" key="7">
    <source>
        <dbReference type="ARBA" id="ARBA00022723"/>
    </source>
</evidence>
<dbReference type="Proteomes" id="UP000325785">
    <property type="component" value="Chromosome"/>
</dbReference>
<evidence type="ECO:0000256" key="5">
    <source>
        <dbReference type="ARBA" id="ARBA00022617"/>
    </source>
</evidence>
<dbReference type="Proteomes" id="UP000051401">
    <property type="component" value="Unassembled WGS sequence"/>
</dbReference>
<evidence type="ECO:0000256" key="4">
    <source>
        <dbReference type="ARBA" id="ARBA00022475"/>
    </source>
</evidence>
<keyword evidence="9 13" id="KW-1133">Transmembrane helix</keyword>
<evidence type="ECO:0000256" key="1">
    <source>
        <dbReference type="ARBA" id="ARBA00001970"/>
    </source>
</evidence>
<keyword evidence="10" id="KW-0408">Iron</keyword>
<dbReference type="GO" id="GO:0046872">
    <property type="term" value="F:metal ion binding"/>
    <property type="evidence" value="ECO:0007669"/>
    <property type="project" value="UniProtKB-KW"/>
</dbReference>
<feature type="domain" description="Lipid/polyisoprenoid-binding YceI-like" evidence="14">
    <location>
        <begin position="250"/>
        <end position="406"/>
    </location>
</feature>
<evidence type="ECO:0000256" key="8">
    <source>
        <dbReference type="ARBA" id="ARBA00022982"/>
    </source>
</evidence>
<dbReference type="SMART" id="SM00867">
    <property type="entry name" value="YceI"/>
    <property type="match status" value="1"/>
</dbReference>
<dbReference type="SUPFAM" id="SSF81342">
    <property type="entry name" value="Transmembrane di-heme cytochromes"/>
    <property type="match status" value="1"/>
</dbReference>
<dbReference type="SUPFAM" id="SSF101874">
    <property type="entry name" value="YceI-like"/>
    <property type="match status" value="1"/>
</dbReference>
<protein>
    <submittedName>
        <fullName evidence="15">Cytochrome</fullName>
    </submittedName>
</protein>
<dbReference type="Pfam" id="PF01292">
    <property type="entry name" value="Ni_hydr_CYTB"/>
    <property type="match status" value="1"/>
</dbReference>
<name>A0A0T5P3P2_9RHOB</name>
<keyword evidence="3" id="KW-0813">Transport</keyword>
<dbReference type="GO" id="GO:0009055">
    <property type="term" value="F:electron transfer activity"/>
    <property type="evidence" value="ECO:0007669"/>
    <property type="project" value="InterPro"/>
</dbReference>
<dbReference type="OrthoDB" id="1247465at2"/>
<dbReference type="RefSeq" id="WP_057819297.1">
    <property type="nucleotide sequence ID" value="NZ_CP031598.1"/>
</dbReference>
<keyword evidence="6 13" id="KW-0812">Transmembrane</keyword>
<dbReference type="PANTHER" id="PTHR30529">
    <property type="entry name" value="CYTOCHROME B561"/>
    <property type="match status" value="1"/>
</dbReference>
<keyword evidence="17" id="KW-1185">Reference proteome</keyword>
<dbReference type="Gene3D" id="1.20.950.20">
    <property type="entry name" value="Transmembrane di-heme cytochromes, Chain C"/>
    <property type="match status" value="1"/>
</dbReference>
<evidence type="ECO:0000313" key="17">
    <source>
        <dbReference type="Proteomes" id="UP000051401"/>
    </source>
</evidence>
<feature type="transmembrane region" description="Helical" evidence="13">
    <location>
        <begin position="100"/>
        <end position="122"/>
    </location>
</feature>
<dbReference type="InterPro" id="IPR052168">
    <property type="entry name" value="Cytochrome_b561_oxidase"/>
</dbReference>
<sequence length="408" mass="43488">MPYANSHDSYGAVTKAFHWLTALLILTVIPLGLIASDLAHAVRNPDIATTDADTARAALLFSLHKTIGVTIFFTALLRILWALGQPRTGLLNGDKPAEAWLAHTIHWLLYGSLVIVPLTGWIHHAATSGFAPIWWPFGQSLPFVPKDETVAQVTGTLHYILQWVLIGAITLHILGAIKHHSIDRDATLRRMLPGRTRAEPTPRQPGHALPVLTALAVWALAIGGGAAAGLFPQAGSEPTQTAALEAVESDWQVQNGSLDITVSQMGSDVSGSFSDWTAEIAYSEDPDADGMHGDVTVTVSIPSLTLGSVTDQAMGPDYFAAETHPTATFNADIMAQEDGHVADGTLTIKDQSVPVTLPFTLTIDGDTATANGALTVDRRDFNIGLGTKDEGTLGFTVDISFDLTAKRQ</sequence>
<proteinExistence type="inferred from homology"/>
<feature type="transmembrane region" description="Helical" evidence="13">
    <location>
        <begin position="209"/>
        <end position="231"/>
    </location>
</feature>
<dbReference type="AlphaFoldDB" id="A0A0T5P3P2"/>
<dbReference type="Pfam" id="PF04264">
    <property type="entry name" value="YceI"/>
    <property type="match status" value="1"/>
</dbReference>
<dbReference type="STRING" id="540747.SAMN04488031_11410"/>
<keyword evidence="8" id="KW-0249">Electron transport</keyword>
<dbReference type="GO" id="GO:0022904">
    <property type="term" value="P:respiratory electron transport chain"/>
    <property type="evidence" value="ECO:0007669"/>
    <property type="project" value="InterPro"/>
</dbReference>
<reference evidence="16 18" key="2">
    <citation type="submission" date="2018-08" db="EMBL/GenBank/DDBJ databases">
        <title>Genetic Globetrotter - A new plasmid hitch-hiking vast phylogenetic and geographic distances.</title>
        <authorList>
            <person name="Vollmers J."/>
            <person name="Petersen J."/>
        </authorList>
    </citation>
    <scope>NUCLEOTIDE SEQUENCE [LARGE SCALE GENOMIC DNA]</scope>
    <source>
        <strain evidence="16 18">DSM 26383</strain>
    </source>
</reference>
<dbReference type="InterPro" id="IPR016174">
    <property type="entry name" value="Di-haem_cyt_TM"/>
</dbReference>
<evidence type="ECO:0000313" key="16">
    <source>
        <dbReference type="EMBL" id="QEW26473.1"/>
    </source>
</evidence>
<keyword evidence="11 13" id="KW-0472">Membrane</keyword>
<dbReference type="PANTHER" id="PTHR30529:SF7">
    <property type="entry name" value="CYTOCHROME B561 BACTERIAL_NI-HYDROGENASE DOMAIN-CONTAINING PROTEIN"/>
    <property type="match status" value="1"/>
</dbReference>